<evidence type="ECO:0000313" key="3">
    <source>
        <dbReference type="Proteomes" id="UP000248311"/>
    </source>
</evidence>
<dbReference type="RefSeq" id="WP_110814288.1">
    <property type="nucleotide sequence ID" value="NZ_QJTE01000003.1"/>
</dbReference>
<evidence type="ECO:0000256" key="1">
    <source>
        <dbReference type="SAM" id="Phobius"/>
    </source>
</evidence>
<proteinExistence type="predicted"/>
<keyword evidence="1" id="KW-1133">Transmembrane helix</keyword>
<sequence>MAETTTEPHKSTTSLLGDVMTHVSHLVRGEIDLAKAEAKRSATRAAAGIAMLVIGVVLSLVALNVLAAALVAAIAVWFTLSTGWASLIVGVVLLIVVAILVSVGIGRLKSAFQTPQRSVNSIKDDARVVKGALK</sequence>
<dbReference type="Proteomes" id="UP000248311">
    <property type="component" value="Unassembled WGS sequence"/>
</dbReference>
<feature type="transmembrane region" description="Helical" evidence="1">
    <location>
        <begin position="84"/>
        <end position="108"/>
    </location>
</feature>
<keyword evidence="1" id="KW-0472">Membrane</keyword>
<protein>
    <submittedName>
        <fullName evidence="2">Putative superfamily III holin-X</fullName>
    </submittedName>
</protein>
<comment type="caution">
    <text evidence="2">The sequence shown here is derived from an EMBL/GenBank/DDBJ whole genome shotgun (WGS) entry which is preliminary data.</text>
</comment>
<dbReference type="InterPro" id="IPR009937">
    <property type="entry name" value="Phage_holin_3_6"/>
</dbReference>
<name>A0A318SV25_9RHOB</name>
<keyword evidence="1" id="KW-0812">Transmembrane</keyword>
<reference evidence="2 3" key="1">
    <citation type="submission" date="2018-06" db="EMBL/GenBank/DDBJ databases">
        <title>Genomic Encyclopedia of Type Strains, Phase III (KMG-III): the genomes of soil and plant-associated and newly described type strains.</title>
        <authorList>
            <person name="Whitman W."/>
        </authorList>
    </citation>
    <scope>NUCLEOTIDE SEQUENCE [LARGE SCALE GENOMIC DNA]</scope>
    <source>
        <strain evidence="2 3">CECT 9025</strain>
    </source>
</reference>
<evidence type="ECO:0000313" key="2">
    <source>
        <dbReference type="EMBL" id="PYE83717.1"/>
    </source>
</evidence>
<dbReference type="OrthoDB" id="7865288at2"/>
<organism evidence="2 3">
    <name type="scientific">Pseudoroseicyclus aestuarii</name>
    <dbReference type="NCBI Taxonomy" id="1795041"/>
    <lineage>
        <taxon>Bacteria</taxon>
        <taxon>Pseudomonadati</taxon>
        <taxon>Pseudomonadota</taxon>
        <taxon>Alphaproteobacteria</taxon>
        <taxon>Rhodobacterales</taxon>
        <taxon>Paracoccaceae</taxon>
        <taxon>Pseudoroseicyclus</taxon>
    </lineage>
</organism>
<feature type="transmembrane region" description="Helical" evidence="1">
    <location>
        <begin position="45"/>
        <end position="78"/>
    </location>
</feature>
<gene>
    <name evidence="2" type="ORF">DFP88_10375</name>
</gene>
<accession>A0A318SV25</accession>
<dbReference type="AlphaFoldDB" id="A0A318SV25"/>
<dbReference type="EMBL" id="QJTE01000003">
    <property type="protein sequence ID" value="PYE83717.1"/>
    <property type="molecule type" value="Genomic_DNA"/>
</dbReference>
<dbReference type="Pfam" id="PF07332">
    <property type="entry name" value="Phage_holin_3_6"/>
    <property type="match status" value="1"/>
</dbReference>
<keyword evidence="3" id="KW-1185">Reference proteome</keyword>